<dbReference type="Proteomes" id="UP000663836">
    <property type="component" value="Unassembled WGS sequence"/>
</dbReference>
<feature type="domain" description="Fibronectin type-III" evidence="6">
    <location>
        <begin position="977"/>
        <end position="1075"/>
    </location>
</feature>
<dbReference type="Pfam" id="PF00041">
    <property type="entry name" value="fn3"/>
    <property type="match status" value="8"/>
</dbReference>
<dbReference type="EMBL" id="CAJOBD010000970">
    <property type="protein sequence ID" value="CAF3742597.1"/>
    <property type="molecule type" value="Genomic_DNA"/>
</dbReference>
<evidence type="ECO:0000256" key="1">
    <source>
        <dbReference type="ARBA" id="ARBA00022737"/>
    </source>
</evidence>
<evidence type="ECO:0000259" key="5">
    <source>
        <dbReference type="PROSITE" id="PS50835"/>
    </source>
</evidence>
<proteinExistence type="predicted"/>
<dbReference type="CDD" id="cd00096">
    <property type="entry name" value="Ig"/>
    <property type="match status" value="2"/>
</dbReference>
<dbReference type="InterPro" id="IPR003598">
    <property type="entry name" value="Ig_sub2"/>
</dbReference>
<dbReference type="InterPro" id="IPR036116">
    <property type="entry name" value="FN3_sf"/>
</dbReference>
<evidence type="ECO:0000256" key="3">
    <source>
        <dbReference type="ARBA" id="ARBA00023319"/>
    </source>
</evidence>
<dbReference type="Pfam" id="PF13927">
    <property type="entry name" value="Ig_3"/>
    <property type="match status" value="3"/>
</dbReference>
<keyword evidence="2" id="KW-1015">Disulfide bond</keyword>
<dbReference type="InterPro" id="IPR013783">
    <property type="entry name" value="Ig-like_fold"/>
</dbReference>
<dbReference type="InterPro" id="IPR003961">
    <property type="entry name" value="FN3_dom"/>
</dbReference>
<organism evidence="7 8">
    <name type="scientific">Rotaria sordida</name>
    <dbReference type="NCBI Taxonomy" id="392033"/>
    <lineage>
        <taxon>Eukaryota</taxon>
        <taxon>Metazoa</taxon>
        <taxon>Spiralia</taxon>
        <taxon>Gnathifera</taxon>
        <taxon>Rotifera</taxon>
        <taxon>Eurotatoria</taxon>
        <taxon>Bdelloidea</taxon>
        <taxon>Philodinida</taxon>
        <taxon>Philodinidae</taxon>
        <taxon>Rotaria</taxon>
    </lineage>
</organism>
<feature type="transmembrane region" description="Helical" evidence="4">
    <location>
        <begin position="2011"/>
        <end position="2033"/>
    </location>
</feature>
<feature type="domain" description="Fibronectin type-III" evidence="6">
    <location>
        <begin position="655"/>
        <end position="770"/>
    </location>
</feature>
<dbReference type="SMART" id="SM00409">
    <property type="entry name" value="IG"/>
    <property type="match status" value="6"/>
</dbReference>
<evidence type="ECO:0000259" key="6">
    <source>
        <dbReference type="PROSITE" id="PS50853"/>
    </source>
</evidence>
<dbReference type="CDD" id="cd00063">
    <property type="entry name" value="FN3"/>
    <property type="match status" value="10"/>
</dbReference>
<feature type="domain" description="Fibronectin type-III" evidence="6">
    <location>
        <begin position="1282"/>
        <end position="1379"/>
    </location>
</feature>
<feature type="domain" description="Fibronectin type-III" evidence="6">
    <location>
        <begin position="875"/>
        <end position="973"/>
    </location>
</feature>
<feature type="domain" description="Fibronectin type-III" evidence="6">
    <location>
        <begin position="1079"/>
        <end position="1174"/>
    </location>
</feature>
<keyword evidence="4" id="KW-0472">Membrane</keyword>
<feature type="domain" description="Ig-like" evidence="5">
    <location>
        <begin position="465"/>
        <end position="560"/>
    </location>
</feature>
<evidence type="ECO:0000256" key="4">
    <source>
        <dbReference type="SAM" id="Phobius"/>
    </source>
</evidence>
<dbReference type="Gene3D" id="2.60.40.10">
    <property type="entry name" value="Immunoglobulins"/>
    <property type="match status" value="17"/>
</dbReference>
<dbReference type="PANTHER" id="PTHR13817">
    <property type="entry name" value="TITIN"/>
    <property type="match status" value="1"/>
</dbReference>
<keyword evidence="1" id="KW-0677">Repeat</keyword>
<feature type="domain" description="Ig-like" evidence="5">
    <location>
        <begin position="276"/>
        <end position="360"/>
    </location>
</feature>
<feature type="domain" description="Fibronectin type-III" evidence="6">
    <location>
        <begin position="1690"/>
        <end position="1786"/>
    </location>
</feature>
<keyword evidence="4" id="KW-0812">Transmembrane</keyword>
<dbReference type="InterPro" id="IPR003599">
    <property type="entry name" value="Ig_sub"/>
</dbReference>
<feature type="domain" description="Fibronectin type-III" evidence="6">
    <location>
        <begin position="1380"/>
        <end position="1477"/>
    </location>
</feature>
<dbReference type="InterPro" id="IPR036179">
    <property type="entry name" value="Ig-like_dom_sf"/>
</dbReference>
<name>A0A818XQX8_9BILA</name>
<reference evidence="7" key="1">
    <citation type="submission" date="2021-02" db="EMBL/GenBank/DDBJ databases">
        <authorList>
            <person name="Nowell W R."/>
        </authorList>
    </citation>
    <scope>NUCLEOTIDE SEQUENCE</scope>
</reference>
<dbReference type="PROSITE" id="PS50853">
    <property type="entry name" value="FN3"/>
    <property type="match status" value="11"/>
</dbReference>
<dbReference type="FunFam" id="2.60.40.10:FF:000032">
    <property type="entry name" value="palladin isoform X1"/>
    <property type="match status" value="1"/>
</dbReference>
<dbReference type="Pfam" id="PF07679">
    <property type="entry name" value="I-set"/>
    <property type="match status" value="1"/>
</dbReference>
<dbReference type="InterPro" id="IPR007110">
    <property type="entry name" value="Ig-like_dom"/>
</dbReference>
<feature type="domain" description="Fibronectin type-III" evidence="6">
    <location>
        <begin position="1179"/>
        <end position="1277"/>
    </location>
</feature>
<feature type="domain" description="Fibronectin type-III" evidence="6">
    <location>
        <begin position="775"/>
        <end position="870"/>
    </location>
</feature>
<dbReference type="SMART" id="SM00060">
    <property type="entry name" value="FN3"/>
    <property type="match status" value="11"/>
</dbReference>
<evidence type="ECO:0000313" key="8">
    <source>
        <dbReference type="Proteomes" id="UP000663836"/>
    </source>
</evidence>
<keyword evidence="4" id="KW-1133">Transmembrane helix</keyword>
<evidence type="ECO:0000313" key="7">
    <source>
        <dbReference type="EMBL" id="CAF3742597.1"/>
    </source>
</evidence>
<feature type="domain" description="Ig-like" evidence="5">
    <location>
        <begin position="373"/>
        <end position="462"/>
    </location>
</feature>
<dbReference type="PROSITE" id="PS50835">
    <property type="entry name" value="IG_LIKE"/>
    <property type="match status" value="5"/>
</dbReference>
<dbReference type="InterPro" id="IPR013098">
    <property type="entry name" value="Ig_I-set"/>
</dbReference>
<feature type="domain" description="Ig-like" evidence="5">
    <location>
        <begin position="77"/>
        <end position="160"/>
    </location>
</feature>
<feature type="domain" description="Ig-like" evidence="5">
    <location>
        <begin position="563"/>
        <end position="648"/>
    </location>
</feature>
<dbReference type="InterPro" id="IPR050964">
    <property type="entry name" value="Striated_Muscle_Regulatory"/>
</dbReference>
<keyword evidence="3" id="KW-0393">Immunoglobulin domain</keyword>
<protein>
    <submittedName>
        <fullName evidence="7">Uncharacterized protein</fullName>
    </submittedName>
</protein>
<sequence length="2211" mass="253624">MTSRIITTSKNTNDQQQDLQTLKKMLKNSAYPEKGISKLIEQTIRSSNQPLNISSSTECTYISYVYQIVMHCEQLQPPIILRESSDDDVPLGSRKVFTCNAIGYPPPTYMWLREWENLTSNFSSFSYFEITSAKKQDQGSYRCLAKNDVGIVASKSTHLTIWYFDGLINNQRDQFINVYESDAIILYLPIINSSPEPSVQWFMKSSSLSRDNKRIIINEKYFITSKHNLVILNTEYQDEKIYFAIIENIFVGGTKQSSDYRLQINRRKTSFQNSIPEFIIKPIDQLATIGDPIKSFECVANAGSSNSIEIIWQKNSVLIDQTNGRFHIGPYNRTLEVRGIIADDQGIYSCHVRIRNSEIFKNESEKLIVRGVPIITTNFPLIQNVDLQDKVIFTCDGTQASIDVNVTWYKNAVRLINQSSKIQLIENKLIINDIEWNDQGMYQCFLTNDVGEDTRSTWLKIKSEPPTVSVSKDLIVFNGTDVQLTCNVNGSPWPNITWFKLNLNNNERILLNNIYGRFHIDHRTGILSISNTIRNDSGLYECLAQNILGSANAHTTLLVRRRTRIISLPQTMKIIKAQSLILVCHVFNEDDVSKKISWYFNSNQIISQNKFYNESTILIDTPQNQDTGNYTCKVESEAGNDSRTTEVTVIELPWPPTFVRASLVNDSISKSIVVNLTWIPNFDGNMPIERYTIQMKDSTLSDINELSSFNDELGWENKEDIIIQKHPTKTWTLLRGLRPFTTYRFRLSAWNHLGEGQISAPSNKVTLPEEIPNGTVKSLTAIPRDSTSVFIEYTKPIESSINGQLIGYDINYALNYPNLNWKSIRVNSSTQSYILKDLMTWESYLISVSVVNNVGIGPASEIVKVRTLEGIPSRAPTIIQYEPMNSTAIMIKWHGPSSSYINGILNSFKIELTDLNRNITFYQEQQAKPIEFYQLIISNLKKYTNYSIRINCATKIGSGPWLTPMIYVQTLEDVPDQVENLTFSNVYDTSLDISWQKPLEINGYLIGYELEWYQMNNTQLNLTDRSIIEIEPELTTYKINNLSATTWYLISVRAKTRKGFGLKRSASIESGYPPEMPSPPTNLEIISIEKRSVTIKFSPGYTGKTNILRYIIQIQMRSNNSQWENIQSFSIDQSKLIVRDLYPNKLYRIRMLAVNIKGISNTSIPTDFFRTKPDVPSSVPQILLAQAINSSAIRVRWMPIATNEWNSMSSNGKDIGYIISINDSLTRNIKIEDPLKMEFIFNNLSPANTLFLIRLHTYNRIGMSKISIETIEKTFENVPLHPPSNIRIDLINGTSARIHWNSLNPIDQGGFITNYKIMYFSLLSPQIIHTIDYSTNSSSISYILNNLDGYTNYSCSISACTSSGCSVYSQSFVFITDESVPSKPTEVFFPDVDHWSAKMTWQQPTKLNGILIGYKLVYWRSDDEQTRIEIDNLTSTINSYLVENLEKTTPYTFILCAKTRIGCGETSINRLLTMEKRDRPAAPYPPTIIESSINSTSLILTWRKDSDFNYAPIRYTLIEYEEEHITLWKSYDLINKPDGQITKLLIRNLKPNTKYRFRLASQNDMGISDYSRATNYVRTKESVPLFQPTIDYISTNQPCQIDIYLKDFDSIDNNNNNNNTRLKILMKSISNEQIFQKSYHSINENYSIHLNNLCKDSNMNDTHVLYVCLSNTIGDGPLSFAYYFHIQSPAPTHISINSLNVNVLSSTEILIQWNINQILPSTSYRIRWIAANETNKEKSLITSYNESNIILDNLMPFTIYKIMINIFNINGDGPIREADLVQTHEDAPGPIDQLTFSYVTFTSLQIDWQAPKILNGILRSYDLTYDNRLSFSTLINTSSTRVKTIKQLLSPNITTLYINELDPYQYYEFSLCACTIQCGPCIYKSIQAGPQKTSPLPPYDLFINKHNELIWKSSIKSEYYLIELSNDYGHTWKFIDQTLKSPYYLNLNRFQLNNNSIEFYFRIYSINRIGISEPSQIYKYNFTTLLLSSSSLIYPFKFISNIYTFIRTNHLVFYIILILIIILIFMFICVIITCCCCYRIKLNKTKLLQSTNTLSSNLNITESKQSLYTTSSLLTPIKRELTMQRNRDSLALSDLLYNNFSSRSPPRPIPTPIVYDDLTSTKSLLTNNNNNNNTTNYSIEEHQQSTTDYSWYHSLPQQLYTYMTNNHLTNRIIEETENDETDLTVTFNGAILMNNVPRSRAAVNGCSSFAL</sequence>
<dbReference type="SMART" id="SM00408">
    <property type="entry name" value="IGc2"/>
    <property type="match status" value="5"/>
</dbReference>
<gene>
    <name evidence="7" type="ORF">JBS370_LOCUS12090</name>
</gene>
<dbReference type="PANTHER" id="PTHR13817:SF121">
    <property type="entry name" value="PROTEIN SIDEKICK-LIKE PROTEIN"/>
    <property type="match status" value="1"/>
</dbReference>
<dbReference type="SUPFAM" id="SSF48726">
    <property type="entry name" value="Immunoglobulin"/>
    <property type="match status" value="6"/>
</dbReference>
<dbReference type="SUPFAM" id="SSF49265">
    <property type="entry name" value="Fibronectin type III"/>
    <property type="match status" value="6"/>
</dbReference>
<comment type="caution">
    <text evidence="7">The sequence shown here is derived from an EMBL/GenBank/DDBJ whole genome shotgun (WGS) entry which is preliminary data.</text>
</comment>
<evidence type="ECO:0000256" key="2">
    <source>
        <dbReference type="ARBA" id="ARBA00023157"/>
    </source>
</evidence>
<feature type="domain" description="Fibronectin type-III" evidence="6">
    <location>
        <begin position="1482"/>
        <end position="1582"/>
    </location>
</feature>
<feature type="domain" description="Fibronectin type-III" evidence="6">
    <location>
        <begin position="1790"/>
        <end position="1891"/>
    </location>
</feature>
<accession>A0A818XQX8</accession>